<evidence type="ECO:0000313" key="1">
    <source>
        <dbReference type="Proteomes" id="UP000887579"/>
    </source>
</evidence>
<name>A0AC34FEB8_9BILA</name>
<proteinExistence type="predicted"/>
<organism evidence="1 2">
    <name type="scientific">Panagrolaimus sp. ES5</name>
    <dbReference type="NCBI Taxonomy" id="591445"/>
    <lineage>
        <taxon>Eukaryota</taxon>
        <taxon>Metazoa</taxon>
        <taxon>Ecdysozoa</taxon>
        <taxon>Nematoda</taxon>
        <taxon>Chromadorea</taxon>
        <taxon>Rhabditida</taxon>
        <taxon>Tylenchina</taxon>
        <taxon>Panagrolaimomorpha</taxon>
        <taxon>Panagrolaimoidea</taxon>
        <taxon>Panagrolaimidae</taxon>
        <taxon>Panagrolaimus</taxon>
    </lineage>
</organism>
<evidence type="ECO:0000313" key="2">
    <source>
        <dbReference type="WBParaSite" id="ES5_v2.g15455.t1"/>
    </source>
</evidence>
<sequence>MANFIRNILQKLFSSSSPPELTKFKNNSSSCLPISSNILSSSTTIAAATTKKHVQLGFPKPILYYLKKNAKPKLLLKLMKSSKLHFSFKEFPFFATHFLKTDKAKWIYFDQGTDEIKALDLENLSKPLWITNGIDCSSREKTTIVSNLLSKTFICDIKYFRIVGRVLSMKQLKTLNSKNSIEYFTLYNSHVECCEGRIVKMDEIIRCLPNVKTFLWLFSRTMVSMITPYATRKLIDSLNPSILTSFHLMNVPETFDFKLFAKFMKKHPWIEYYLEFDNISLKFSKMLQSFVDKLVKKAAAKKYRPIRIRFPGQTFQSQVLLEDFYQSYSRLI</sequence>
<protein>
    <submittedName>
        <fullName evidence="2">Uncharacterized protein</fullName>
    </submittedName>
</protein>
<accession>A0AC34FEB8</accession>
<dbReference type="Proteomes" id="UP000887579">
    <property type="component" value="Unplaced"/>
</dbReference>
<dbReference type="WBParaSite" id="ES5_v2.g15455.t1">
    <property type="protein sequence ID" value="ES5_v2.g15455.t1"/>
    <property type="gene ID" value="ES5_v2.g15455"/>
</dbReference>
<reference evidence="2" key="1">
    <citation type="submission" date="2022-11" db="UniProtKB">
        <authorList>
            <consortium name="WormBaseParasite"/>
        </authorList>
    </citation>
    <scope>IDENTIFICATION</scope>
</reference>